<dbReference type="Proteomes" id="UP000075531">
    <property type="component" value="Unassembled WGS sequence"/>
</dbReference>
<keyword evidence="3" id="KW-1185">Reference proteome</keyword>
<name>A0A151B6X1_9CLOT</name>
<reference evidence="2 3" key="1">
    <citation type="submission" date="2016-02" db="EMBL/GenBank/DDBJ databases">
        <title>Genome sequence of Clostridium tepidiprofundi DSM 19306.</title>
        <authorList>
            <person name="Poehlein A."/>
            <person name="Daniel R."/>
        </authorList>
    </citation>
    <scope>NUCLEOTIDE SEQUENCE [LARGE SCALE GENOMIC DNA]</scope>
    <source>
        <strain evidence="2 3">DSM 19306</strain>
    </source>
</reference>
<dbReference type="STRING" id="1121338.CLTEP_06680"/>
<dbReference type="PATRIC" id="fig|1121338.3.peg.675"/>
<gene>
    <name evidence="2" type="ORF">CLTEP_06680</name>
</gene>
<dbReference type="OrthoDB" id="1701852at2"/>
<comment type="caution">
    <text evidence="2">The sequence shown here is derived from an EMBL/GenBank/DDBJ whole genome shotgun (WGS) entry which is preliminary data.</text>
</comment>
<feature type="transmembrane region" description="Helical" evidence="1">
    <location>
        <begin position="163"/>
        <end position="182"/>
    </location>
</feature>
<protein>
    <submittedName>
        <fullName evidence="2">ABC-2 family transporter protein</fullName>
    </submittedName>
</protein>
<feature type="transmembrane region" description="Helical" evidence="1">
    <location>
        <begin position="52"/>
        <end position="77"/>
    </location>
</feature>
<keyword evidence="1" id="KW-0812">Transmembrane</keyword>
<feature type="transmembrane region" description="Helical" evidence="1">
    <location>
        <begin position="21"/>
        <end position="40"/>
    </location>
</feature>
<dbReference type="InterPro" id="IPR022294">
    <property type="entry name" value="ABC-transptr_permeasesu"/>
</dbReference>
<dbReference type="NCBIfam" id="TIGR03733">
    <property type="entry name" value="lanti_perm_MutG"/>
    <property type="match status" value="1"/>
</dbReference>
<dbReference type="Pfam" id="PF12730">
    <property type="entry name" value="ABC2_membrane_4"/>
    <property type="match status" value="1"/>
</dbReference>
<dbReference type="EMBL" id="LTBA01000003">
    <property type="protein sequence ID" value="KYH35492.1"/>
    <property type="molecule type" value="Genomic_DNA"/>
</dbReference>
<keyword evidence="1" id="KW-0472">Membrane</keyword>
<evidence type="ECO:0000313" key="3">
    <source>
        <dbReference type="Proteomes" id="UP000075531"/>
    </source>
</evidence>
<accession>A0A151B6X1</accession>
<evidence type="ECO:0000256" key="1">
    <source>
        <dbReference type="SAM" id="Phobius"/>
    </source>
</evidence>
<dbReference type="RefSeq" id="WP_066822546.1">
    <property type="nucleotide sequence ID" value="NZ_LTBA01000003.1"/>
</dbReference>
<keyword evidence="1" id="KW-1133">Transmembrane helix</keyword>
<proteinExistence type="predicted"/>
<feature type="transmembrane region" description="Helical" evidence="1">
    <location>
        <begin position="98"/>
        <end position="127"/>
    </location>
</feature>
<dbReference type="CDD" id="cd21808">
    <property type="entry name" value="ABC-2_lan_permease_MutG"/>
    <property type="match status" value="1"/>
</dbReference>
<evidence type="ECO:0000313" key="2">
    <source>
        <dbReference type="EMBL" id="KYH35492.1"/>
    </source>
</evidence>
<feature type="transmembrane region" description="Helical" evidence="1">
    <location>
        <begin position="235"/>
        <end position="254"/>
    </location>
</feature>
<dbReference type="AlphaFoldDB" id="A0A151B6X1"/>
<feature type="transmembrane region" description="Helical" evidence="1">
    <location>
        <begin position="133"/>
        <end position="156"/>
    </location>
</feature>
<organism evidence="2 3">
    <name type="scientific">Clostridium tepidiprofundi DSM 19306</name>
    <dbReference type="NCBI Taxonomy" id="1121338"/>
    <lineage>
        <taxon>Bacteria</taxon>
        <taxon>Bacillati</taxon>
        <taxon>Bacillota</taxon>
        <taxon>Clostridia</taxon>
        <taxon>Eubacteriales</taxon>
        <taxon>Clostridiaceae</taxon>
        <taxon>Clostridium</taxon>
    </lineage>
</organism>
<sequence length="262" mass="29577">MFLIRTMISEWMKTKRTVFRYVVLLVPILFSMLILAYISVYKIDYTFQIKVYGTYFSTIGMGLTMMAGILTALNIIVEDSAGEFRRLLLVPLSRNTIYLGKLFMIILVTIVDMFVSVGVLLLGIKILYPTANIQYGVFLEGTFFTILGSLFLYGLYLIISINFGVGSTISLAVGGAVLGAILQTGMGDRVWQFVPWAWSGRIGTMPVYTLKGFSKFKNVNGNFLKSIFEKEMIKGIPIAIVSFLIICVIGVMWFKRWEGRKY</sequence>